<evidence type="ECO:0000256" key="12">
    <source>
        <dbReference type="ARBA" id="ARBA00049244"/>
    </source>
</evidence>
<dbReference type="PANTHER" id="PTHR32294">
    <property type="entry name" value="DNA POLYMERASE III SUBUNIT ALPHA"/>
    <property type="match status" value="1"/>
</dbReference>
<dbReference type="Pfam" id="PF01336">
    <property type="entry name" value="tRNA_anti-codon"/>
    <property type="match status" value="1"/>
</dbReference>
<evidence type="ECO:0000256" key="13">
    <source>
        <dbReference type="HAMAP-Rule" id="MF_01902"/>
    </source>
</evidence>
<comment type="subcellular location">
    <subcellularLocation>
        <location evidence="1 13">Cytoplasm</location>
    </subcellularLocation>
</comment>
<dbReference type="Gene3D" id="1.10.150.870">
    <property type="match status" value="1"/>
</dbReference>
<dbReference type="EMBL" id="BAAANY010000019">
    <property type="protein sequence ID" value="GAA1692556.1"/>
    <property type="molecule type" value="Genomic_DNA"/>
</dbReference>
<dbReference type="NCBIfam" id="NF004225">
    <property type="entry name" value="PRK05672.1"/>
    <property type="match status" value="1"/>
</dbReference>
<keyword evidence="7 13" id="KW-0548">Nucleotidyltransferase</keyword>
<evidence type="ECO:0000256" key="3">
    <source>
        <dbReference type="ARBA" id="ARBA00012417"/>
    </source>
</evidence>
<comment type="function">
    <text evidence="13">DNA polymerase involved in damage-induced mutagenesis and translesion synthesis (TLS). It is not the major replicative DNA polymerase.</text>
</comment>
<dbReference type="InterPro" id="IPR029460">
    <property type="entry name" value="DNAPol_HHH"/>
</dbReference>
<keyword evidence="17" id="KW-1185">Reference proteome</keyword>
<dbReference type="Pfam" id="PF02811">
    <property type="entry name" value="PHP"/>
    <property type="match status" value="1"/>
</dbReference>
<dbReference type="EC" id="2.7.7.7" evidence="3 13"/>
<dbReference type="InterPro" id="IPR003141">
    <property type="entry name" value="Pol/His_phosphatase_N"/>
</dbReference>
<dbReference type="Pfam" id="PF14579">
    <property type="entry name" value="HHH_6"/>
    <property type="match status" value="1"/>
</dbReference>
<dbReference type="RefSeq" id="WP_344312651.1">
    <property type="nucleotide sequence ID" value="NZ_BAAANY010000019.1"/>
</dbReference>
<name>A0ABP4TRM2_9ACTN</name>
<feature type="domain" description="Polymerase/histidinol phosphatase N-terminal" evidence="15">
    <location>
        <begin position="62"/>
        <end position="129"/>
    </location>
</feature>
<feature type="region of interest" description="Disordered" evidence="14">
    <location>
        <begin position="15"/>
        <end position="60"/>
    </location>
</feature>
<dbReference type="SMART" id="SM00481">
    <property type="entry name" value="POLIIIAc"/>
    <property type="match status" value="1"/>
</dbReference>
<dbReference type="CDD" id="cd04485">
    <property type="entry name" value="DnaE_OBF"/>
    <property type="match status" value="1"/>
</dbReference>
<keyword evidence="6 13" id="KW-0808">Transferase</keyword>
<dbReference type="Gene3D" id="2.40.50.140">
    <property type="entry name" value="Nucleic acid-binding proteins"/>
    <property type="match status" value="1"/>
</dbReference>
<evidence type="ECO:0000256" key="10">
    <source>
        <dbReference type="ARBA" id="ARBA00022932"/>
    </source>
</evidence>
<evidence type="ECO:0000256" key="5">
    <source>
        <dbReference type="ARBA" id="ARBA00022490"/>
    </source>
</evidence>
<comment type="caution">
    <text evidence="16">The sequence shown here is derived from an EMBL/GenBank/DDBJ whole genome shotgun (WGS) entry which is preliminary data.</text>
</comment>
<keyword evidence="8 13" id="KW-0235">DNA replication</keyword>
<dbReference type="PANTHER" id="PTHR32294:SF4">
    <property type="entry name" value="ERROR-PRONE DNA POLYMERASE"/>
    <property type="match status" value="1"/>
</dbReference>
<dbReference type="InterPro" id="IPR023073">
    <property type="entry name" value="DnaE2"/>
</dbReference>
<evidence type="ECO:0000259" key="15">
    <source>
        <dbReference type="SMART" id="SM00481"/>
    </source>
</evidence>
<evidence type="ECO:0000313" key="17">
    <source>
        <dbReference type="Proteomes" id="UP001500618"/>
    </source>
</evidence>
<evidence type="ECO:0000256" key="9">
    <source>
        <dbReference type="ARBA" id="ARBA00022763"/>
    </source>
</evidence>
<evidence type="ECO:0000256" key="11">
    <source>
        <dbReference type="ARBA" id="ARBA00023204"/>
    </source>
</evidence>
<dbReference type="InterPro" id="IPR004805">
    <property type="entry name" value="DnaE2/DnaE/PolC"/>
</dbReference>
<evidence type="ECO:0000256" key="7">
    <source>
        <dbReference type="ARBA" id="ARBA00022695"/>
    </source>
</evidence>
<dbReference type="InterPro" id="IPR040982">
    <property type="entry name" value="DNA_pol3_finger"/>
</dbReference>
<dbReference type="NCBIfam" id="TIGR00594">
    <property type="entry name" value="polc"/>
    <property type="match status" value="1"/>
</dbReference>
<keyword evidence="9 13" id="KW-0227">DNA damage</keyword>
<dbReference type="Gene3D" id="3.20.20.140">
    <property type="entry name" value="Metal-dependent hydrolases"/>
    <property type="match status" value="1"/>
</dbReference>
<sequence>MGWNNPPVRWQQLNQALSWKSPQDAEAHGDGGDAPGWSRVREPYEPPRPPIPEQTGDPVPYAELHCHSNFSFLDGASQPEEIVAAAAALRLDAVAITDHDGMYGVVRFSQAAKEEGVPTVFGSELSLGLASRQNGVADPAGSHLLAIARNPDGYRRLSRGISSALLASGEKGRPDYRLEVMADLAADQWLILTGCRKGAVRQAIAAASTSAGAWDAASAELRRLVALFGRDNVAIELIDHGDPTDSEVNDLLAELAGAARLPTVATGNVHYAIPQQRRLASALAAVRARRSLDEMDGWLPAGATAHLRSGAEMAALFARYPGAVRRAAEYGKACAFDLSLVEPQLPPRKVPDGHTEVTWLRELTYQGVRRRFAGRPHYRQAKEKIEYELGVIEGLNFPGYFLIVKEIVDFCAKEGILCQGRGSAANSAVCYALGITAVDAVAHNLLFERFLAPERDGYPDIDLDIQSDRREEVIQHVYRKYGRQCAAQVANVITYRPKNAVRDMAKALGYSQGQQDAWSKQIDHWGPLPADGDHDIPAQVIDLANQVLQYPRHLGIHSGGMVLCDRPVAQVCPVEWATKKDRTVVQWDKEDCADAKLVKFDLLGLGMLTALSDVMRLIKEHHGQTVTLDSLDEKDPWVYDMLCSADAVGVFQVESRAQLATLPRLRPRTFYDLVVEVALIRPGPIQGGSVHPYLRRRSGKEKVEYPHEKLKEALKRTLGVPLFQEQLMQMAITIGNFTGADADKLRRAMGSKRSAERMAQLRGKLYNGMAGNGITGTAADDIYRKLEAFSHFGFPESHAFSFAKLVYASAWFKLYFPAAFCASLLNAQPMGFYSPQSLIADARRHGVTIRGVDVNASLAKAKLEPVDPQRPDPSRMGTDQAVRLGIGSVRTVGDELAKKIEEERIEHGPYADMPDVARRVGLAVKQAEALATAGAFDCFGLTKREALWAAGAAAQERPDRLPGIAVGARPPMLPGMADVEDAMAQVWATGMSAGSYPTQFARSYLDSLGVIPAGQLATVDDKTRVLVAGVVTHRQRPATAGGITFINLEDETGMVNVVCSPGLWKLYRRVAHVSPALLVRGNLEKVEGVVNVVATRLERLQLRVATTSRNFR</sequence>
<proteinExistence type="inferred from homology"/>
<dbReference type="Pfam" id="PF17657">
    <property type="entry name" value="DNA_pol3_finger"/>
    <property type="match status" value="1"/>
</dbReference>
<comment type="catalytic activity">
    <reaction evidence="12 13">
        <text>DNA(n) + a 2'-deoxyribonucleoside 5'-triphosphate = DNA(n+1) + diphosphate</text>
        <dbReference type="Rhea" id="RHEA:22508"/>
        <dbReference type="Rhea" id="RHEA-COMP:17339"/>
        <dbReference type="Rhea" id="RHEA-COMP:17340"/>
        <dbReference type="ChEBI" id="CHEBI:33019"/>
        <dbReference type="ChEBI" id="CHEBI:61560"/>
        <dbReference type="ChEBI" id="CHEBI:173112"/>
        <dbReference type="EC" id="2.7.7.7"/>
    </reaction>
</comment>
<evidence type="ECO:0000256" key="6">
    <source>
        <dbReference type="ARBA" id="ARBA00022679"/>
    </source>
</evidence>
<dbReference type="InterPro" id="IPR004013">
    <property type="entry name" value="PHP_dom"/>
</dbReference>
<dbReference type="InterPro" id="IPR016195">
    <property type="entry name" value="Pol/histidinol_Pase-like"/>
</dbReference>
<reference evidence="17" key="1">
    <citation type="journal article" date="2019" name="Int. J. Syst. Evol. Microbiol.">
        <title>The Global Catalogue of Microorganisms (GCM) 10K type strain sequencing project: providing services to taxonomists for standard genome sequencing and annotation.</title>
        <authorList>
            <consortium name="The Broad Institute Genomics Platform"/>
            <consortium name="The Broad Institute Genome Sequencing Center for Infectious Disease"/>
            <person name="Wu L."/>
            <person name="Ma J."/>
        </authorList>
    </citation>
    <scope>NUCLEOTIDE SEQUENCE [LARGE SCALE GENOMIC DNA]</scope>
    <source>
        <strain evidence="17">JCM 14718</strain>
    </source>
</reference>
<dbReference type="InterPro" id="IPR012340">
    <property type="entry name" value="NA-bd_OB-fold"/>
</dbReference>
<evidence type="ECO:0000256" key="2">
    <source>
        <dbReference type="ARBA" id="ARBA00007391"/>
    </source>
</evidence>
<dbReference type="Proteomes" id="UP001500618">
    <property type="component" value="Unassembled WGS sequence"/>
</dbReference>
<comment type="similarity">
    <text evidence="2 13">Belongs to the DNA polymerase type-C family. DnaE2 subfamily.</text>
</comment>
<gene>
    <name evidence="13" type="primary">dnaE2</name>
    <name evidence="16" type="ORF">GCM10009765_47350</name>
</gene>
<organism evidence="16 17">
    <name type="scientific">Fodinicola feengrottensis</name>
    <dbReference type="NCBI Taxonomy" id="435914"/>
    <lineage>
        <taxon>Bacteria</taxon>
        <taxon>Bacillati</taxon>
        <taxon>Actinomycetota</taxon>
        <taxon>Actinomycetes</taxon>
        <taxon>Mycobacteriales</taxon>
        <taxon>Fodinicola</taxon>
    </lineage>
</organism>
<evidence type="ECO:0000256" key="8">
    <source>
        <dbReference type="ARBA" id="ARBA00022705"/>
    </source>
</evidence>
<keyword evidence="5 13" id="KW-0963">Cytoplasm</keyword>
<dbReference type="InterPro" id="IPR011708">
    <property type="entry name" value="DNA_pol3_alpha_NTPase_dom"/>
</dbReference>
<dbReference type="HAMAP" id="MF_01902">
    <property type="entry name" value="DNApol_error_prone"/>
    <property type="match status" value="1"/>
</dbReference>
<evidence type="ECO:0000256" key="4">
    <source>
        <dbReference type="ARBA" id="ARBA00017273"/>
    </source>
</evidence>
<dbReference type="SUPFAM" id="SSF89550">
    <property type="entry name" value="PHP domain-like"/>
    <property type="match status" value="1"/>
</dbReference>
<protein>
    <recommendedName>
        <fullName evidence="4 13">Error-prone DNA polymerase</fullName>
        <ecNumber evidence="3 13">2.7.7.7</ecNumber>
    </recommendedName>
</protein>
<keyword evidence="11 13" id="KW-0234">DNA repair</keyword>
<keyword evidence="10 13" id="KW-0239">DNA-directed DNA polymerase</keyword>
<accession>A0ABP4TRM2</accession>
<evidence type="ECO:0000256" key="14">
    <source>
        <dbReference type="SAM" id="MobiDB-lite"/>
    </source>
</evidence>
<dbReference type="InterPro" id="IPR004365">
    <property type="entry name" value="NA-bd_OB_tRNA"/>
</dbReference>
<dbReference type="Pfam" id="PF07733">
    <property type="entry name" value="DNA_pol3_alpha"/>
    <property type="match status" value="1"/>
</dbReference>
<evidence type="ECO:0000256" key="1">
    <source>
        <dbReference type="ARBA" id="ARBA00004496"/>
    </source>
</evidence>
<evidence type="ECO:0000313" key="16">
    <source>
        <dbReference type="EMBL" id="GAA1692556.1"/>
    </source>
</evidence>